<dbReference type="Proteomes" id="UP000178526">
    <property type="component" value="Unassembled WGS sequence"/>
</dbReference>
<evidence type="ECO:0000256" key="2">
    <source>
        <dbReference type="SAM" id="Phobius"/>
    </source>
</evidence>
<keyword evidence="2" id="KW-1133">Transmembrane helix</keyword>
<dbReference type="InterPro" id="IPR007813">
    <property type="entry name" value="PilN"/>
</dbReference>
<keyword evidence="2" id="KW-0812">Transmembrane</keyword>
<feature type="region of interest" description="Disordered" evidence="1">
    <location>
        <begin position="183"/>
        <end position="208"/>
    </location>
</feature>
<dbReference type="Pfam" id="PF05137">
    <property type="entry name" value="PilN"/>
    <property type="match status" value="1"/>
</dbReference>
<gene>
    <name evidence="3" type="ORF">A2042_00410</name>
</gene>
<dbReference type="InterPro" id="IPR052534">
    <property type="entry name" value="Extracell_DNA_Util/SecSys_Comp"/>
</dbReference>
<name>A0A1F7REH6_9BACT</name>
<accession>A0A1F7REH6</accession>
<evidence type="ECO:0000313" key="4">
    <source>
        <dbReference type="Proteomes" id="UP000178526"/>
    </source>
</evidence>
<evidence type="ECO:0000256" key="1">
    <source>
        <dbReference type="SAM" id="MobiDB-lite"/>
    </source>
</evidence>
<dbReference type="EMBL" id="MGDB01000109">
    <property type="protein sequence ID" value="OGL39965.1"/>
    <property type="molecule type" value="Genomic_DNA"/>
</dbReference>
<protein>
    <recommendedName>
        <fullName evidence="5">Fimbrial assembly protein</fullName>
    </recommendedName>
</protein>
<proteinExistence type="predicted"/>
<evidence type="ECO:0008006" key="5">
    <source>
        <dbReference type="Google" id="ProtNLM"/>
    </source>
</evidence>
<dbReference type="PANTHER" id="PTHR40278">
    <property type="entry name" value="DNA UTILIZATION PROTEIN HOFN"/>
    <property type="match status" value="1"/>
</dbReference>
<reference evidence="3 4" key="1">
    <citation type="journal article" date="2016" name="Nat. Commun.">
        <title>Thousands of microbial genomes shed light on interconnected biogeochemical processes in an aquifer system.</title>
        <authorList>
            <person name="Anantharaman K."/>
            <person name="Brown C.T."/>
            <person name="Hug L.A."/>
            <person name="Sharon I."/>
            <person name="Castelle C.J."/>
            <person name="Probst A.J."/>
            <person name="Thomas B.C."/>
            <person name="Singh A."/>
            <person name="Wilkins M.J."/>
            <person name="Karaoz U."/>
            <person name="Brodie E.L."/>
            <person name="Williams K.H."/>
            <person name="Hubbard S.S."/>
            <person name="Banfield J.F."/>
        </authorList>
    </citation>
    <scope>NUCLEOTIDE SEQUENCE [LARGE SCALE GENOMIC DNA]</scope>
</reference>
<sequence>MIKINLLPYPEELKKAKANIEFVIFFASVFVLCIVFFLFQRSKSTFLDSLKGEIANLNANIDRLKDVETLHTSIVAERDKVKARLDAINAVTKVKKNPIRHIDEITTIIPSGVWITKFTLYGNDVAMDCKSISYYDVSNYFNNIKDSKYFEIDKFPSISEEERAGDKPVYMFSIAFKAQGLSIEEPEKPSQDNSAEKKKTPPQEGKKS</sequence>
<dbReference type="PANTHER" id="PTHR40278:SF1">
    <property type="entry name" value="DNA UTILIZATION PROTEIN HOFN"/>
    <property type="match status" value="1"/>
</dbReference>
<dbReference type="AlphaFoldDB" id="A0A1F7REH6"/>
<evidence type="ECO:0000313" key="3">
    <source>
        <dbReference type="EMBL" id="OGL39965.1"/>
    </source>
</evidence>
<comment type="caution">
    <text evidence="3">The sequence shown here is derived from an EMBL/GenBank/DDBJ whole genome shotgun (WGS) entry which is preliminary data.</text>
</comment>
<organism evidence="3 4">
    <name type="scientific">Candidatus Schekmanbacteria bacterium GWA2_38_11</name>
    <dbReference type="NCBI Taxonomy" id="1817876"/>
    <lineage>
        <taxon>Bacteria</taxon>
        <taxon>Candidatus Schekmaniibacteriota</taxon>
    </lineage>
</organism>
<keyword evidence="2" id="KW-0472">Membrane</keyword>
<feature type="compositionally biased region" description="Basic and acidic residues" evidence="1">
    <location>
        <begin position="185"/>
        <end position="208"/>
    </location>
</feature>
<feature type="transmembrane region" description="Helical" evidence="2">
    <location>
        <begin position="20"/>
        <end position="39"/>
    </location>
</feature>